<dbReference type="EMBL" id="PQXF01000028">
    <property type="protein sequence ID" value="PXF59074.1"/>
    <property type="molecule type" value="Genomic_DNA"/>
</dbReference>
<accession>A0AC61L0X9</accession>
<dbReference type="Proteomes" id="UP000248329">
    <property type="component" value="Unassembled WGS sequence"/>
</dbReference>
<name>A0AC61L0X9_9EURY</name>
<organism evidence="1 2">
    <name type="scientific">Candidatus Methanogaster sp</name>
    <dbReference type="NCBI Taxonomy" id="3386292"/>
    <lineage>
        <taxon>Archaea</taxon>
        <taxon>Methanobacteriati</taxon>
        <taxon>Methanobacteriota</taxon>
        <taxon>Stenosarchaea group</taxon>
        <taxon>Methanomicrobia</taxon>
        <taxon>Methanosarcinales</taxon>
        <taxon>ANME-2 cluster</taxon>
        <taxon>Candidatus Methanogasteraceae</taxon>
        <taxon>Candidatus Methanogaster</taxon>
    </lineage>
</organism>
<proteinExistence type="predicted"/>
<reference evidence="1" key="1">
    <citation type="submission" date="2018-01" db="EMBL/GenBank/DDBJ databases">
        <authorList>
            <person name="Krukenberg V."/>
        </authorList>
    </citation>
    <scope>NUCLEOTIDE SEQUENCE</scope>
    <source>
        <strain evidence="1">E20ANME2</strain>
    </source>
</reference>
<sequence length="149" mass="17616">MIILNYTLLNFAHADALSPIFENYSNYFEYTANGIFWRIVLPYCPKCGNRMNHNGYNEHCKKRLVSVKIERYLCPICKEPLEESRSFWEQLKTDFSSVLKCIYQRLRTQNVSYQRISLVMELIYHRGKDTIHNDFTNSVESIAIPLFCA</sequence>
<protein>
    <submittedName>
        <fullName evidence="1">Uncharacterized protein</fullName>
    </submittedName>
</protein>
<comment type="caution">
    <text evidence="1">The sequence shown here is derived from an EMBL/GenBank/DDBJ whole genome shotgun (WGS) entry which is preliminary data.</text>
</comment>
<evidence type="ECO:0000313" key="2">
    <source>
        <dbReference type="Proteomes" id="UP000248329"/>
    </source>
</evidence>
<gene>
    <name evidence="1" type="ORF">C4B59_12045</name>
</gene>
<evidence type="ECO:0000313" key="1">
    <source>
        <dbReference type="EMBL" id="PXF59074.1"/>
    </source>
</evidence>